<keyword evidence="11" id="KW-1185">Reference proteome</keyword>
<evidence type="ECO:0000313" key="10">
    <source>
        <dbReference type="EMBL" id="CAK9880693.1"/>
    </source>
</evidence>
<evidence type="ECO:0000256" key="6">
    <source>
        <dbReference type="ARBA" id="ARBA00023242"/>
    </source>
</evidence>
<dbReference type="InterPro" id="IPR036955">
    <property type="entry name" value="AP2/ERF_dom_sf"/>
</dbReference>
<dbReference type="SMART" id="SM00380">
    <property type="entry name" value="AP2"/>
    <property type="match status" value="1"/>
</dbReference>
<dbReference type="Gene3D" id="3.30.730.10">
    <property type="entry name" value="AP2/ERF domain"/>
    <property type="match status" value="1"/>
</dbReference>
<dbReference type="InterPro" id="IPR045277">
    <property type="entry name" value="DRE1A-I"/>
</dbReference>
<feature type="region of interest" description="Disordered" evidence="8">
    <location>
        <begin position="1"/>
        <end position="51"/>
    </location>
</feature>
<dbReference type="PANTHER" id="PTHR31839">
    <property type="entry name" value="DEHYDRATION-RESPONSIVE ELEMENT-BINDING PROTEIN 1D"/>
    <property type="match status" value="1"/>
</dbReference>
<evidence type="ECO:0000256" key="3">
    <source>
        <dbReference type="ARBA" id="ARBA00023125"/>
    </source>
</evidence>
<evidence type="ECO:0000256" key="5">
    <source>
        <dbReference type="ARBA" id="ARBA00023163"/>
    </source>
</evidence>
<gene>
    <name evidence="10" type="ORF">CSSPJE1EN2_LOCUS22092</name>
</gene>
<sequence length="504" mass="56083">MMRDRTYSSPGLRDYSSSQLHPAFVLPRTVNRNREDDSRATPPPRTPSMFTLTQNRDWVDNARAIRRPLPASVLPPTENRAWVDKSRPIRRPLPTYVLPPTENRASDRYNSRRTQRRSPDTSLLLPSRSVRTRSAMGAGRTNQNLRTMLRRKSHSENSLTFAGTAVVEKFSVLDEVKIFDKFSILTSVFKALECLKQPSEVADEIRVASELLSGHVAKATEEASEVAYQVKAASDLLLDYANKKESRISYDPTGASRSFLGDSTLVPSKLSEEHVSKKRDRDCERIVGASSTGGDAAIAGNSKSAPPSKHYKRKKVANKSQDPEKATADIERAKEFRGVRCREGVFASEIRVGGKNQIWLGTYKTPEAAARAHDAATYLRTTYLGGKEPEYNHKDSASSFALSLKMEIWRPLEALKDLSLTPKARNKLVIEFAQAAGKAFAAQQDENLAETADNTERLVSVQAVDRVEDESQQEGSAEPMSPIIWTPEYVEMATAFSGSMARED</sequence>
<name>A0ABP1BW69_9BRYO</name>
<keyword evidence="6" id="KW-0539">Nucleus</keyword>
<feature type="region of interest" description="Disordered" evidence="8">
    <location>
        <begin position="464"/>
        <end position="483"/>
    </location>
</feature>
<keyword evidence="4" id="KW-0010">Activator</keyword>
<proteinExistence type="inferred from homology"/>
<keyword evidence="5" id="KW-0804">Transcription</keyword>
<reference evidence="10" key="1">
    <citation type="submission" date="2024-03" db="EMBL/GenBank/DDBJ databases">
        <authorList>
            <consortium name="ELIXIR-Norway"/>
            <consortium name="Elixir Norway"/>
        </authorList>
    </citation>
    <scope>NUCLEOTIDE SEQUENCE</scope>
</reference>
<dbReference type="PANTHER" id="PTHR31839:SF2">
    <property type="entry name" value="DEHYDRATION-RESPONSIVE ELEMENT-BINDING PROTEIN 1D"/>
    <property type="match status" value="1"/>
</dbReference>
<protein>
    <recommendedName>
        <fullName evidence="9">AP2/ERF domain-containing protein</fullName>
    </recommendedName>
</protein>
<evidence type="ECO:0000256" key="1">
    <source>
        <dbReference type="ARBA" id="ARBA00004123"/>
    </source>
</evidence>
<keyword evidence="3" id="KW-0238">DNA-binding</keyword>
<evidence type="ECO:0000313" key="11">
    <source>
        <dbReference type="Proteomes" id="UP001497522"/>
    </source>
</evidence>
<accession>A0ABP1BW69</accession>
<feature type="region of interest" description="Disordered" evidence="8">
    <location>
        <begin position="291"/>
        <end position="327"/>
    </location>
</feature>
<keyword evidence="2" id="KW-0805">Transcription regulation</keyword>
<dbReference type="Proteomes" id="UP001497522">
    <property type="component" value="Chromosome 8"/>
</dbReference>
<dbReference type="InterPro" id="IPR016177">
    <property type="entry name" value="DNA-bd_dom_sf"/>
</dbReference>
<evidence type="ECO:0000256" key="2">
    <source>
        <dbReference type="ARBA" id="ARBA00023015"/>
    </source>
</evidence>
<evidence type="ECO:0000259" key="9">
    <source>
        <dbReference type="PROSITE" id="PS51032"/>
    </source>
</evidence>
<comment type="similarity">
    <text evidence="7">Belongs to the AP2/ERF transcription factor family. ERF subfamily.</text>
</comment>
<dbReference type="InterPro" id="IPR001471">
    <property type="entry name" value="AP2/ERF_dom"/>
</dbReference>
<dbReference type="EMBL" id="OZ023709">
    <property type="protein sequence ID" value="CAK9880693.1"/>
    <property type="molecule type" value="Genomic_DNA"/>
</dbReference>
<organism evidence="10 11">
    <name type="scientific">Sphagnum jensenii</name>
    <dbReference type="NCBI Taxonomy" id="128206"/>
    <lineage>
        <taxon>Eukaryota</taxon>
        <taxon>Viridiplantae</taxon>
        <taxon>Streptophyta</taxon>
        <taxon>Embryophyta</taxon>
        <taxon>Bryophyta</taxon>
        <taxon>Sphagnophytina</taxon>
        <taxon>Sphagnopsida</taxon>
        <taxon>Sphagnales</taxon>
        <taxon>Sphagnaceae</taxon>
        <taxon>Sphagnum</taxon>
    </lineage>
</organism>
<feature type="region of interest" description="Disordered" evidence="8">
    <location>
        <begin position="92"/>
        <end position="121"/>
    </location>
</feature>
<dbReference type="PROSITE" id="PS51032">
    <property type="entry name" value="AP2_ERF"/>
    <property type="match status" value="1"/>
</dbReference>
<comment type="subcellular location">
    <subcellularLocation>
        <location evidence="1">Nucleus</location>
    </subcellularLocation>
</comment>
<evidence type="ECO:0000256" key="8">
    <source>
        <dbReference type="SAM" id="MobiDB-lite"/>
    </source>
</evidence>
<evidence type="ECO:0000256" key="4">
    <source>
        <dbReference type="ARBA" id="ARBA00023159"/>
    </source>
</evidence>
<evidence type="ECO:0000256" key="7">
    <source>
        <dbReference type="ARBA" id="ARBA00024343"/>
    </source>
</evidence>
<dbReference type="SUPFAM" id="SSF54171">
    <property type="entry name" value="DNA-binding domain"/>
    <property type="match status" value="1"/>
</dbReference>
<feature type="domain" description="AP2/ERF" evidence="9">
    <location>
        <begin position="335"/>
        <end position="378"/>
    </location>
</feature>